<dbReference type="HAMAP" id="MF_01187">
    <property type="entry name" value="UPF0434"/>
    <property type="match status" value="1"/>
</dbReference>
<evidence type="ECO:0000313" key="1">
    <source>
        <dbReference type="EMBL" id="SUZ98901.1"/>
    </source>
</evidence>
<organism evidence="1">
    <name type="scientific">marine metagenome</name>
    <dbReference type="NCBI Taxonomy" id="408172"/>
    <lineage>
        <taxon>unclassified sequences</taxon>
        <taxon>metagenomes</taxon>
        <taxon>ecological metagenomes</taxon>
    </lineage>
</organism>
<dbReference type="Gene3D" id="2.20.25.10">
    <property type="match status" value="1"/>
</dbReference>
<dbReference type="EMBL" id="UINC01002649">
    <property type="protein sequence ID" value="SUZ98901.1"/>
    <property type="molecule type" value="Genomic_DNA"/>
</dbReference>
<dbReference type="AlphaFoldDB" id="A0A381S6G9"/>
<reference evidence="1" key="1">
    <citation type="submission" date="2018-05" db="EMBL/GenBank/DDBJ databases">
        <authorList>
            <person name="Lanie J.A."/>
            <person name="Ng W.-L."/>
            <person name="Kazmierczak K.M."/>
            <person name="Andrzejewski T.M."/>
            <person name="Davidsen T.M."/>
            <person name="Wayne K.J."/>
            <person name="Tettelin H."/>
            <person name="Glass J.I."/>
            <person name="Rusch D."/>
            <person name="Podicherti R."/>
            <person name="Tsui H.-C.T."/>
            <person name="Winkler M.E."/>
        </authorList>
    </citation>
    <scope>NUCLEOTIDE SEQUENCE</scope>
</reference>
<dbReference type="InterPro" id="IPR005651">
    <property type="entry name" value="Trm112-like"/>
</dbReference>
<dbReference type="PANTHER" id="PTHR33505">
    <property type="entry name" value="ZGC:162634"/>
    <property type="match status" value="1"/>
</dbReference>
<accession>A0A381S6G9</accession>
<dbReference type="PANTHER" id="PTHR33505:SF4">
    <property type="entry name" value="PROTEIN PREY, MITOCHONDRIAL"/>
    <property type="match status" value="1"/>
</dbReference>
<protein>
    <submittedName>
        <fullName evidence="1">Uncharacterized protein</fullName>
    </submittedName>
</protein>
<dbReference type="SUPFAM" id="SSF158997">
    <property type="entry name" value="Trm112p-like"/>
    <property type="match status" value="1"/>
</dbReference>
<gene>
    <name evidence="1" type="ORF">METZ01_LOCUS51755</name>
</gene>
<dbReference type="Pfam" id="PF03966">
    <property type="entry name" value="Trm112p"/>
    <property type="match status" value="1"/>
</dbReference>
<proteinExistence type="inferred from homology"/>
<dbReference type="GO" id="GO:0005829">
    <property type="term" value="C:cytosol"/>
    <property type="evidence" value="ECO:0007669"/>
    <property type="project" value="TreeGrafter"/>
</dbReference>
<name>A0A381S6G9_9ZZZZ</name>
<sequence>MTLDPKLLEILACPEDKGALLWFEGEDALYNPRLRRRYAVRDGIPVMLVDEAETVDDAEHGRLLALAESEGIRPTFGD</sequence>